<protein>
    <recommendedName>
        <fullName evidence="8 10">Protein GrpE</fullName>
    </recommendedName>
    <alternativeName>
        <fullName evidence="9 10">HSP-70 cofactor</fullName>
    </alternativeName>
</protein>
<comment type="subcellular location">
    <subcellularLocation>
        <location evidence="1 10">Cytoplasm</location>
    </subcellularLocation>
</comment>
<comment type="similarity">
    <text evidence="2 10 12">Belongs to the GrpE family.</text>
</comment>
<evidence type="ECO:0000256" key="4">
    <source>
        <dbReference type="ARBA" id="ARBA00022490"/>
    </source>
</evidence>
<dbReference type="PRINTS" id="PR00773">
    <property type="entry name" value="GRPEPROTEIN"/>
</dbReference>
<dbReference type="InterPro" id="IPR013805">
    <property type="entry name" value="GrpE_CC"/>
</dbReference>
<evidence type="ECO:0000256" key="3">
    <source>
        <dbReference type="ARBA" id="ARBA00011738"/>
    </source>
</evidence>
<dbReference type="InterPro" id="IPR009012">
    <property type="entry name" value="GrpE_head"/>
</dbReference>
<dbReference type="Gene3D" id="3.90.20.20">
    <property type="match status" value="1"/>
</dbReference>
<evidence type="ECO:0000256" key="1">
    <source>
        <dbReference type="ARBA" id="ARBA00004496"/>
    </source>
</evidence>
<accession>A0AA41R7I0</accession>
<dbReference type="AlphaFoldDB" id="A0AA41R7I0"/>
<evidence type="ECO:0000256" key="5">
    <source>
        <dbReference type="ARBA" id="ARBA00023016"/>
    </source>
</evidence>
<dbReference type="Proteomes" id="UP001165427">
    <property type="component" value="Unassembled WGS sequence"/>
</dbReference>
<evidence type="ECO:0000256" key="6">
    <source>
        <dbReference type="ARBA" id="ARBA00023186"/>
    </source>
</evidence>
<dbReference type="GO" id="GO:0000774">
    <property type="term" value="F:adenyl-nucleotide exchange factor activity"/>
    <property type="evidence" value="ECO:0007669"/>
    <property type="project" value="InterPro"/>
</dbReference>
<evidence type="ECO:0000256" key="11">
    <source>
        <dbReference type="RuleBase" id="RU000639"/>
    </source>
</evidence>
<gene>
    <name evidence="10 14" type="primary">grpE</name>
    <name evidence="14" type="ORF">MRX98_07700</name>
</gene>
<organism evidence="14 15">
    <name type="scientific">Desulfatitalea alkaliphila</name>
    <dbReference type="NCBI Taxonomy" id="2929485"/>
    <lineage>
        <taxon>Bacteria</taxon>
        <taxon>Pseudomonadati</taxon>
        <taxon>Thermodesulfobacteriota</taxon>
        <taxon>Desulfobacteria</taxon>
        <taxon>Desulfobacterales</taxon>
        <taxon>Desulfosarcinaceae</taxon>
        <taxon>Desulfatitalea</taxon>
    </lineage>
</organism>
<dbReference type="GO" id="GO:0005829">
    <property type="term" value="C:cytosol"/>
    <property type="evidence" value="ECO:0007669"/>
    <property type="project" value="TreeGrafter"/>
</dbReference>
<dbReference type="Gene3D" id="2.30.22.10">
    <property type="entry name" value="Head domain of nucleotide exchange factor GrpE"/>
    <property type="match status" value="1"/>
</dbReference>
<keyword evidence="15" id="KW-1185">Reference proteome</keyword>
<keyword evidence="5 10" id="KW-0346">Stress response</keyword>
<evidence type="ECO:0000256" key="10">
    <source>
        <dbReference type="HAMAP-Rule" id="MF_01151"/>
    </source>
</evidence>
<dbReference type="NCBIfam" id="NF010738">
    <property type="entry name" value="PRK14140.1"/>
    <property type="match status" value="1"/>
</dbReference>
<feature type="region of interest" description="Disordered" evidence="13">
    <location>
        <begin position="1"/>
        <end position="36"/>
    </location>
</feature>
<dbReference type="CDD" id="cd00446">
    <property type="entry name" value="GrpE"/>
    <property type="match status" value="1"/>
</dbReference>
<evidence type="ECO:0000256" key="2">
    <source>
        <dbReference type="ARBA" id="ARBA00009054"/>
    </source>
</evidence>
<reference evidence="14" key="1">
    <citation type="submission" date="2022-04" db="EMBL/GenBank/DDBJ databases">
        <title>Desulfatitalea alkaliphila sp. nov., a novel anaerobic sulfate-reducing bacterium isolated from terrestrial mud volcano, Taman Peninsula, Russia.</title>
        <authorList>
            <person name="Khomyakova M.A."/>
            <person name="Merkel A.Y."/>
            <person name="Slobodkin A.I."/>
        </authorList>
    </citation>
    <scope>NUCLEOTIDE SEQUENCE</scope>
    <source>
        <strain evidence="14">M08but</strain>
    </source>
</reference>
<dbReference type="GO" id="GO:0051087">
    <property type="term" value="F:protein-folding chaperone binding"/>
    <property type="evidence" value="ECO:0007669"/>
    <property type="project" value="InterPro"/>
</dbReference>
<proteinExistence type="inferred from homology"/>
<dbReference type="PROSITE" id="PS01071">
    <property type="entry name" value="GRPE"/>
    <property type="match status" value="1"/>
</dbReference>
<evidence type="ECO:0000256" key="7">
    <source>
        <dbReference type="ARBA" id="ARBA00053401"/>
    </source>
</evidence>
<evidence type="ECO:0000256" key="9">
    <source>
        <dbReference type="ARBA" id="ARBA00076414"/>
    </source>
</evidence>
<dbReference type="GO" id="GO:0006457">
    <property type="term" value="P:protein folding"/>
    <property type="evidence" value="ECO:0007669"/>
    <property type="project" value="InterPro"/>
</dbReference>
<evidence type="ECO:0000313" key="14">
    <source>
        <dbReference type="EMBL" id="MCJ8500453.1"/>
    </source>
</evidence>
<dbReference type="InterPro" id="IPR000740">
    <property type="entry name" value="GrpE"/>
</dbReference>
<dbReference type="NCBIfam" id="NF010748">
    <property type="entry name" value="PRK14150.1"/>
    <property type="match status" value="1"/>
</dbReference>
<comment type="caution">
    <text evidence="14">The sequence shown here is derived from an EMBL/GenBank/DDBJ whole genome shotgun (WGS) entry which is preliminary data.</text>
</comment>
<dbReference type="FunFam" id="2.30.22.10:FF:000001">
    <property type="entry name" value="Protein GrpE"/>
    <property type="match status" value="1"/>
</dbReference>
<keyword evidence="6 10" id="KW-0143">Chaperone</keyword>
<dbReference type="SUPFAM" id="SSF51064">
    <property type="entry name" value="Head domain of nucleotide exchange factor GrpE"/>
    <property type="match status" value="1"/>
</dbReference>
<evidence type="ECO:0000256" key="13">
    <source>
        <dbReference type="SAM" id="MobiDB-lite"/>
    </source>
</evidence>
<comment type="subunit">
    <text evidence="3 10">Homodimer.</text>
</comment>
<keyword evidence="4 10" id="KW-0963">Cytoplasm</keyword>
<dbReference type="GO" id="GO:0042803">
    <property type="term" value="F:protein homodimerization activity"/>
    <property type="evidence" value="ECO:0007669"/>
    <property type="project" value="InterPro"/>
</dbReference>
<name>A0AA41R7I0_9BACT</name>
<dbReference type="HAMAP" id="MF_01151">
    <property type="entry name" value="GrpE"/>
    <property type="match status" value="1"/>
</dbReference>
<dbReference type="EMBL" id="JALJRB010000006">
    <property type="protein sequence ID" value="MCJ8500453.1"/>
    <property type="molecule type" value="Genomic_DNA"/>
</dbReference>
<dbReference type="SUPFAM" id="SSF58014">
    <property type="entry name" value="Coiled-coil domain of nucleotide exchange factor GrpE"/>
    <property type="match status" value="1"/>
</dbReference>
<sequence>MSEKKHTVEITEDQENVNREATPEKAEAKGPVPCEGQAESVEQVDLETHLTAAEAQAKDYYDRLLRVSAEFENYKKRTSREMQEVVKYANEKLAKEILTVVDNLERAIASAAERSPKDDPLLQGVHLTLEEILKTLARHHVKPIDSLGEPFDPTYHQAMMQTETTQQPPNTVVDELQKGYLIHERLLRPALVTVSKHPAGDETNDETITK</sequence>
<dbReference type="GO" id="GO:0051082">
    <property type="term" value="F:unfolded protein binding"/>
    <property type="evidence" value="ECO:0007669"/>
    <property type="project" value="TreeGrafter"/>
</dbReference>
<dbReference type="RefSeq" id="WP_246904836.1">
    <property type="nucleotide sequence ID" value="NZ_JALJRB010000006.1"/>
</dbReference>
<dbReference type="PANTHER" id="PTHR21237:SF23">
    <property type="entry name" value="GRPE PROTEIN HOMOLOG, MITOCHONDRIAL"/>
    <property type="match status" value="1"/>
</dbReference>
<evidence type="ECO:0000313" key="15">
    <source>
        <dbReference type="Proteomes" id="UP001165427"/>
    </source>
</evidence>
<comment type="function">
    <text evidence="7 10 11">Participates actively in the response to hyperosmotic and heat shock by preventing the aggregation of stress-denatured proteins, in association with DnaK and GrpE. It is the nucleotide exchange factor for DnaK and may function as a thermosensor. Unfolded proteins bind initially to DnaJ; upon interaction with the DnaJ-bound protein, DnaK hydrolyzes its bound ATP, resulting in the formation of a stable complex. GrpE releases ADP from DnaK; ATP binding to DnaK triggers the release of the substrate protein, thus completing the reaction cycle. Several rounds of ATP-dependent interactions between DnaJ, DnaK and GrpE are required for fully efficient folding.</text>
</comment>
<feature type="compositionally biased region" description="Basic and acidic residues" evidence="13">
    <location>
        <begin position="16"/>
        <end position="28"/>
    </location>
</feature>
<evidence type="ECO:0000256" key="8">
    <source>
        <dbReference type="ARBA" id="ARBA00072274"/>
    </source>
</evidence>
<evidence type="ECO:0000256" key="12">
    <source>
        <dbReference type="RuleBase" id="RU004478"/>
    </source>
</evidence>
<dbReference type="Pfam" id="PF01025">
    <property type="entry name" value="GrpE"/>
    <property type="match status" value="1"/>
</dbReference>
<dbReference type="PANTHER" id="PTHR21237">
    <property type="entry name" value="GRPE PROTEIN"/>
    <property type="match status" value="1"/>
</dbReference>